<sequence>MPESRTEREDVDAELILPIVISLWECASRFAAPTRLMSPACLTRDDPYPTFYPPLFLSPRRSSLSTKMTIIPSLVSTMYSYNEPESARNSIDLYSSWLSLRGTPRLCYLLVIHLIVYGPIFLWFSAFSFSTGLPPWFLAAAAAMLLALTYPLARYYATLHASVLSFSDRQLCWFAESTTITAAIGAFVLSCVPVSPHVVPR</sequence>
<reference evidence="1" key="1">
    <citation type="submission" date="2021-03" db="EMBL/GenBank/DDBJ databases">
        <authorList>
            <consortium name="DOE Joint Genome Institute"/>
            <person name="Ahrendt S."/>
            <person name="Looney B.P."/>
            <person name="Miyauchi S."/>
            <person name="Morin E."/>
            <person name="Drula E."/>
            <person name="Courty P.E."/>
            <person name="Chicoki N."/>
            <person name="Fauchery L."/>
            <person name="Kohler A."/>
            <person name="Kuo A."/>
            <person name="Labutti K."/>
            <person name="Pangilinan J."/>
            <person name="Lipzen A."/>
            <person name="Riley R."/>
            <person name="Andreopoulos W."/>
            <person name="He G."/>
            <person name="Johnson J."/>
            <person name="Barry K.W."/>
            <person name="Grigoriev I.V."/>
            <person name="Nagy L."/>
            <person name="Hibbett D."/>
            <person name="Henrissat B."/>
            <person name="Matheny P.B."/>
            <person name="Labbe J."/>
            <person name="Martin F."/>
        </authorList>
    </citation>
    <scope>NUCLEOTIDE SEQUENCE</scope>
    <source>
        <strain evidence="1">HHB10654</strain>
    </source>
</reference>
<dbReference type="Proteomes" id="UP000814140">
    <property type="component" value="Unassembled WGS sequence"/>
</dbReference>
<name>A0ACB8SZT9_9AGAM</name>
<gene>
    <name evidence="1" type="ORF">BV25DRAFT_785866</name>
</gene>
<protein>
    <submittedName>
        <fullName evidence="1">Uncharacterized protein</fullName>
    </submittedName>
</protein>
<organism evidence="1 2">
    <name type="scientific">Artomyces pyxidatus</name>
    <dbReference type="NCBI Taxonomy" id="48021"/>
    <lineage>
        <taxon>Eukaryota</taxon>
        <taxon>Fungi</taxon>
        <taxon>Dikarya</taxon>
        <taxon>Basidiomycota</taxon>
        <taxon>Agaricomycotina</taxon>
        <taxon>Agaricomycetes</taxon>
        <taxon>Russulales</taxon>
        <taxon>Auriscalpiaceae</taxon>
        <taxon>Artomyces</taxon>
    </lineage>
</organism>
<evidence type="ECO:0000313" key="2">
    <source>
        <dbReference type="Proteomes" id="UP000814140"/>
    </source>
</evidence>
<comment type="caution">
    <text evidence="1">The sequence shown here is derived from an EMBL/GenBank/DDBJ whole genome shotgun (WGS) entry which is preliminary data.</text>
</comment>
<evidence type="ECO:0000313" key="1">
    <source>
        <dbReference type="EMBL" id="KAI0061381.1"/>
    </source>
</evidence>
<keyword evidence="2" id="KW-1185">Reference proteome</keyword>
<proteinExistence type="predicted"/>
<dbReference type="EMBL" id="MU277213">
    <property type="protein sequence ID" value="KAI0061381.1"/>
    <property type="molecule type" value="Genomic_DNA"/>
</dbReference>
<accession>A0ACB8SZT9</accession>
<reference evidence="1" key="2">
    <citation type="journal article" date="2022" name="New Phytol.">
        <title>Evolutionary transition to the ectomycorrhizal habit in the genomes of a hyperdiverse lineage of mushroom-forming fungi.</title>
        <authorList>
            <person name="Looney B."/>
            <person name="Miyauchi S."/>
            <person name="Morin E."/>
            <person name="Drula E."/>
            <person name="Courty P.E."/>
            <person name="Kohler A."/>
            <person name="Kuo A."/>
            <person name="LaButti K."/>
            <person name="Pangilinan J."/>
            <person name="Lipzen A."/>
            <person name="Riley R."/>
            <person name="Andreopoulos W."/>
            <person name="He G."/>
            <person name="Johnson J."/>
            <person name="Nolan M."/>
            <person name="Tritt A."/>
            <person name="Barry K.W."/>
            <person name="Grigoriev I.V."/>
            <person name="Nagy L.G."/>
            <person name="Hibbett D."/>
            <person name="Henrissat B."/>
            <person name="Matheny P.B."/>
            <person name="Labbe J."/>
            <person name="Martin F.M."/>
        </authorList>
    </citation>
    <scope>NUCLEOTIDE SEQUENCE</scope>
    <source>
        <strain evidence="1">HHB10654</strain>
    </source>
</reference>